<evidence type="ECO:0000313" key="2">
    <source>
        <dbReference type="EMBL" id="KAI9564746.1"/>
    </source>
</evidence>
<feature type="region of interest" description="Disordered" evidence="1">
    <location>
        <begin position="41"/>
        <end position="60"/>
    </location>
</feature>
<reference evidence="2 3" key="1">
    <citation type="submission" date="2022-05" db="EMBL/GenBank/DDBJ databases">
        <title>A multi-omics perspective on studying reproductive biology in Daphnia sinensis.</title>
        <authorList>
            <person name="Jia J."/>
        </authorList>
    </citation>
    <scope>NUCLEOTIDE SEQUENCE [LARGE SCALE GENOMIC DNA]</scope>
    <source>
        <strain evidence="2 3">WSL</strain>
    </source>
</reference>
<comment type="caution">
    <text evidence="2">The sequence shown here is derived from an EMBL/GenBank/DDBJ whole genome shotgun (WGS) entry which is preliminary data.</text>
</comment>
<protein>
    <submittedName>
        <fullName evidence="2">Uncharacterized protein</fullName>
    </submittedName>
</protein>
<accession>A0AAD5LL64</accession>
<gene>
    <name evidence="2" type="ORF">GHT06_008487</name>
</gene>
<dbReference type="AlphaFoldDB" id="A0AAD5LL64"/>
<dbReference type="PANTHER" id="PTHR46704">
    <property type="entry name" value="CXC DOMAIN-CONTAINING PROTEIN-RELATED"/>
    <property type="match status" value="1"/>
</dbReference>
<evidence type="ECO:0000256" key="1">
    <source>
        <dbReference type="SAM" id="MobiDB-lite"/>
    </source>
</evidence>
<dbReference type="Proteomes" id="UP000820818">
    <property type="component" value="Linkage Group LG1"/>
</dbReference>
<dbReference type="PANTHER" id="PTHR46704:SF9">
    <property type="entry name" value="BHLH DOMAIN-CONTAINING PROTEIN"/>
    <property type="match status" value="1"/>
</dbReference>
<proteinExistence type="predicted"/>
<organism evidence="2 3">
    <name type="scientific">Daphnia sinensis</name>
    <dbReference type="NCBI Taxonomy" id="1820382"/>
    <lineage>
        <taxon>Eukaryota</taxon>
        <taxon>Metazoa</taxon>
        <taxon>Ecdysozoa</taxon>
        <taxon>Arthropoda</taxon>
        <taxon>Crustacea</taxon>
        <taxon>Branchiopoda</taxon>
        <taxon>Diplostraca</taxon>
        <taxon>Cladocera</taxon>
        <taxon>Anomopoda</taxon>
        <taxon>Daphniidae</taxon>
        <taxon>Daphnia</taxon>
        <taxon>Daphnia similis group</taxon>
    </lineage>
</organism>
<dbReference type="EMBL" id="WJBH02000001">
    <property type="protein sequence ID" value="KAI9564746.1"/>
    <property type="molecule type" value="Genomic_DNA"/>
</dbReference>
<name>A0AAD5LL64_9CRUS</name>
<sequence>MHRRSDLHTGVAFDNFDLFVETLTGKNTLHDTVGIVTQDIPDNDENLFNEQDETDGYEEDDIVPPKRRRRTYEVINDTMKPYHKQTKMLTESMLGLEDQRRALIPDSLQTARKLDFIWMASLTMEVPNTPMWTGWNSLSTPKDSLPQQRVLYLPQINASPTRADVVMETMQRSLRIADECDQQYISVTYDLAIAKIALSIQAAERPRFNKLFIQLGAFHIQLSFFKAVGKFIAESGGPYILTESGVLAEGSLNGFLTGKNYSRCNRIHSLFAVALEILHFKSFLKQENDSFEEHLTRRVLRQIEKTDRNDTPLLQSIPPELEEIFQRYQIYRLTTANGGHGPTAKYWLVYIELIALYHEFTRAIRTGDFLLYTYLLPEITKLFFVFNHHNYARWGVRFHDNMMKMEDSHPARLKVTGCILLHKWIFNQPIYSAGVIHFTESLSARQRWAMTRLEVFTKVYQSTIKRPMSKVKGIDGSSLPPCKSVLQQQINRANCICSAWNFAFTLSPNVFSPKTSGLPPPPSFIFQLQTFCQSKCASL</sequence>
<evidence type="ECO:0000313" key="3">
    <source>
        <dbReference type="Proteomes" id="UP000820818"/>
    </source>
</evidence>
<keyword evidence="3" id="KW-1185">Reference proteome</keyword>